<keyword evidence="3 5" id="KW-1133">Transmembrane helix</keyword>
<dbReference type="Pfam" id="PF01061">
    <property type="entry name" value="ABC2_membrane"/>
    <property type="match status" value="1"/>
</dbReference>
<sequence length="123" mass="13810">MPKMGLLLIILLLFMTAFFMASLTYAISLCLPNEVIYEKMMNAIVLPIFFLSTALFPTDNLSGELSIAVNINPFTYVINVLRALILQGNIAARDIIFVLILLSMMCVISLSWALYRLKKETSL</sequence>
<dbReference type="EMBL" id="LDZY01000017">
    <property type="protein sequence ID" value="KLU64139.1"/>
    <property type="molecule type" value="Genomic_DNA"/>
</dbReference>
<name>A0A0J1FKV8_9FIRM</name>
<dbReference type="PATRIC" id="fig|476652.3.peg.4188"/>
<dbReference type="AlphaFoldDB" id="A0A0J1FKV8"/>
<dbReference type="RefSeq" id="WP_053006522.1">
    <property type="nucleotide sequence ID" value="NZ_LDZY01000017.1"/>
</dbReference>
<feature type="transmembrane region" description="Helical" evidence="5">
    <location>
        <begin position="68"/>
        <end position="89"/>
    </location>
</feature>
<evidence type="ECO:0000313" key="7">
    <source>
        <dbReference type="EMBL" id="KLU64139.1"/>
    </source>
</evidence>
<keyword evidence="2 5" id="KW-0812">Transmembrane</keyword>
<evidence type="ECO:0000256" key="3">
    <source>
        <dbReference type="ARBA" id="ARBA00022989"/>
    </source>
</evidence>
<protein>
    <submittedName>
        <fullName evidence="7">ABC-2 type transporter</fullName>
    </submittedName>
</protein>
<keyword evidence="4 5" id="KW-0472">Membrane</keyword>
<reference evidence="7 8" key="1">
    <citation type="submission" date="2015-06" db="EMBL/GenBank/DDBJ databases">
        <title>Draft genome of the moderately acidophilic sulfate reducer Candidatus Desulfosporosinus acididurans strain M1.</title>
        <authorList>
            <person name="Poehlein A."/>
            <person name="Petzsch P."/>
            <person name="Johnson B.D."/>
            <person name="Schloemann M."/>
            <person name="Daniel R."/>
            <person name="Muehling M."/>
        </authorList>
    </citation>
    <scope>NUCLEOTIDE SEQUENCE [LARGE SCALE GENOMIC DNA]</scope>
    <source>
        <strain evidence="7 8">M1</strain>
    </source>
</reference>
<feature type="transmembrane region" description="Helical" evidence="5">
    <location>
        <begin position="95"/>
        <end position="115"/>
    </location>
</feature>
<dbReference type="GO" id="GO:0016020">
    <property type="term" value="C:membrane"/>
    <property type="evidence" value="ECO:0007669"/>
    <property type="project" value="UniProtKB-SubCell"/>
</dbReference>
<evidence type="ECO:0000256" key="2">
    <source>
        <dbReference type="ARBA" id="ARBA00022692"/>
    </source>
</evidence>
<evidence type="ECO:0000313" key="8">
    <source>
        <dbReference type="Proteomes" id="UP000036356"/>
    </source>
</evidence>
<proteinExistence type="predicted"/>
<feature type="domain" description="ABC-2 type transporter transmembrane" evidence="6">
    <location>
        <begin position="7"/>
        <end position="85"/>
    </location>
</feature>
<comment type="caution">
    <text evidence="7">The sequence shown here is derived from an EMBL/GenBank/DDBJ whole genome shotgun (WGS) entry which is preliminary data.</text>
</comment>
<organism evidence="7 8">
    <name type="scientific">Desulfosporosinus acididurans</name>
    <dbReference type="NCBI Taxonomy" id="476652"/>
    <lineage>
        <taxon>Bacteria</taxon>
        <taxon>Bacillati</taxon>
        <taxon>Bacillota</taxon>
        <taxon>Clostridia</taxon>
        <taxon>Eubacteriales</taxon>
        <taxon>Desulfitobacteriaceae</taxon>
        <taxon>Desulfosporosinus</taxon>
    </lineage>
</organism>
<accession>A0A0J1FKV8</accession>
<comment type="subcellular location">
    <subcellularLocation>
        <location evidence="1">Membrane</location>
        <topology evidence="1">Multi-pass membrane protein</topology>
    </subcellularLocation>
</comment>
<evidence type="ECO:0000256" key="4">
    <source>
        <dbReference type="ARBA" id="ARBA00023136"/>
    </source>
</evidence>
<evidence type="ECO:0000259" key="6">
    <source>
        <dbReference type="Pfam" id="PF01061"/>
    </source>
</evidence>
<gene>
    <name evidence="7" type="ORF">DEAC_c39540</name>
</gene>
<dbReference type="Proteomes" id="UP000036356">
    <property type="component" value="Unassembled WGS sequence"/>
</dbReference>
<dbReference type="STRING" id="476652.DEAC_c39540"/>
<feature type="transmembrane region" description="Helical" evidence="5">
    <location>
        <begin position="36"/>
        <end position="56"/>
    </location>
</feature>
<dbReference type="GO" id="GO:0140359">
    <property type="term" value="F:ABC-type transporter activity"/>
    <property type="evidence" value="ECO:0007669"/>
    <property type="project" value="InterPro"/>
</dbReference>
<evidence type="ECO:0000256" key="1">
    <source>
        <dbReference type="ARBA" id="ARBA00004141"/>
    </source>
</evidence>
<dbReference type="InterPro" id="IPR013525">
    <property type="entry name" value="ABC2_TM"/>
</dbReference>
<keyword evidence="8" id="KW-1185">Reference proteome</keyword>
<evidence type="ECO:0000256" key="5">
    <source>
        <dbReference type="SAM" id="Phobius"/>
    </source>
</evidence>